<evidence type="ECO:0000259" key="3">
    <source>
        <dbReference type="Pfam" id="PF13628"/>
    </source>
</evidence>
<evidence type="ECO:0000313" key="5">
    <source>
        <dbReference type="Proteomes" id="UP001500063"/>
    </source>
</evidence>
<keyword evidence="2" id="KW-0812">Transmembrane</keyword>
<accession>A0ABN0WGC7</accession>
<evidence type="ECO:0000313" key="4">
    <source>
        <dbReference type="EMBL" id="GAA0336741.1"/>
    </source>
</evidence>
<name>A0ABN0WGC7_9ACTN</name>
<dbReference type="RefSeq" id="WP_344116583.1">
    <property type="nucleotide sequence ID" value="NZ_BAAABW010000005.1"/>
</dbReference>
<dbReference type="Pfam" id="PF13628">
    <property type="entry name" value="DUF4142"/>
    <property type="match status" value="1"/>
</dbReference>
<feature type="region of interest" description="Disordered" evidence="1">
    <location>
        <begin position="225"/>
        <end position="264"/>
    </location>
</feature>
<gene>
    <name evidence="4" type="ORF">GCM10010319_10900</name>
</gene>
<dbReference type="PANTHER" id="PTHR38593">
    <property type="entry name" value="BLR2558 PROTEIN"/>
    <property type="match status" value="1"/>
</dbReference>
<sequence>MRPVRPARAMRAGFLRPLSPRAGPEGGRPGAGRALGTWLVVGALAATLVALLVPVALFGGARSAAADAPAWKDDGAGTRNTAFGPLTALDRDFVRKVRLAGLWEKPAGRLAQERGTSDSVRTAGEHLVGGHSELDRRALDAARSLDITLPGRPTEQQQGWLDRMDAARGAEFDRVFAQLVRAAHGKVFGLVALVRDRTGNSLVRELATRANTVVLDHITVLEDTGATGIPRTRGRMPAPSPAPDQPSPAPDQQSTAQHSDEEMK</sequence>
<feature type="compositionally biased region" description="Pro residues" evidence="1">
    <location>
        <begin position="238"/>
        <end position="249"/>
    </location>
</feature>
<dbReference type="EMBL" id="BAAABW010000005">
    <property type="protein sequence ID" value="GAA0336741.1"/>
    <property type="molecule type" value="Genomic_DNA"/>
</dbReference>
<evidence type="ECO:0000256" key="2">
    <source>
        <dbReference type="SAM" id="Phobius"/>
    </source>
</evidence>
<proteinExistence type="predicted"/>
<keyword evidence="2" id="KW-0472">Membrane</keyword>
<protein>
    <recommendedName>
        <fullName evidence="3">DUF4142 domain-containing protein</fullName>
    </recommendedName>
</protein>
<feature type="domain" description="DUF4142" evidence="3">
    <location>
        <begin position="90"/>
        <end position="219"/>
    </location>
</feature>
<feature type="transmembrane region" description="Helical" evidence="2">
    <location>
        <begin position="38"/>
        <end position="59"/>
    </location>
</feature>
<dbReference type="PANTHER" id="PTHR38593:SF1">
    <property type="entry name" value="BLR2558 PROTEIN"/>
    <property type="match status" value="1"/>
</dbReference>
<evidence type="ECO:0000256" key="1">
    <source>
        <dbReference type="SAM" id="MobiDB-lite"/>
    </source>
</evidence>
<dbReference type="Proteomes" id="UP001500063">
    <property type="component" value="Unassembled WGS sequence"/>
</dbReference>
<comment type="caution">
    <text evidence="4">The sequence shown here is derived from an EMBL/GenBank/DDBJ whole genome shotgun (WGS) entry which is preliminary data.</text>
</comment>
<dbReference type="InterPro" id="IPR025419">
    <property type="entry name" value="DUF4142"/>
</dbReference>
<keyword evidence="5" id="KW-1185">Reference proteome</keyword>
<keyword evidence="2" id="KW-1133">Transmembrane helix</keyword>
<reference evidence="4 5" key="1">
    <citation type="journal article" date="2019" name="Int. J. Syst. Evol. Microbiol.">
        <title>The Global Catalogue of Microorganisms (GCM) 10K type strain sequencing project: providing services to taxonomists for standard genome sequencing and annotation.</title>
        <authorList>
            <consortium name="The Broad Institute Genomics Platform"/>
            <consortium name="The Broad Institute Genome Sequencing Center for Infectious Disease"/>
            <person name="Wu L."/>
            <person name="Ma J."/>
        </authorList>
    </citation>
    <scope>NUCLEOTIDE SEQUENCE [LARGE SCALE GENOMIC DNA]</scope>
    <source>
        <strain evidence="4 5">JCM 4565</strain>
    </source>
</reference>
<organism evidence="4 5">
    <name type="scientific">Streptomyces blastmyceticus</name>
    <dbReference type="NCBI Taxonomy" id="68180"/>
    <lineage>
        <taxon>Bacteria</taxon>
        <taxon>Bacillati</taxon>
        <taxon>Actinomycetota</taxon>
        <taxon>Actinomycetes</taxon>
        <taxon>Kitasatosporales</taxon>
        <taxon>Streptomycetaceae</taxon>
        <taxon>Streptomyces</taxon>
    </lineage>
</organism>